<evidence type="ECO:0000313" key="1">
    <source>
        <dbReference type="EMBL" id="MFC5270878.1"/>
    </source>
</evidence>
<protein>
    <submittedName>
        <fullName evidence="1">DUF4249 domain-containing protein</fullName>
    </submittedName>
</protein>
<dbReference type="InterPro" id="IPR025345">
    <property type="entry name" value="DUF4249"/>
</dbReference>
<name>A0ABW0E917_9BACT</name>
<dbReference type="RefSeq" id="WP_378017248.1">
    <property type="nucleotide sequence ID" value="NZ_JBHSKT010000005.1"/>
</dbReference>
<gene>
    <name evidence="1" type="ORF">ACFPIB_09670</name>
</gene>
<dbReference type="Pfam" id="PF14054">
    <property type="entry name" value="DUF4249"/>
    <property type="match status" value="1"/>
</dbReference>
<comment type="caution">
    <text evidence="1">The sequence shown here is derived from an EMBL/GenBank/DDBJ whole genome shotgun (WGS) entry which is preliminary data.</text>
</comment>
<sequence>MAGFRKYFPRLFKLKTIAFWCVVFLFSACESVVDIPPLPELPPKLVVVSFISPEAEEVQVSVSRTVPLLSAENNGQPVYVPDAQVTFSDGIDTVLLAYDAAKQLYTTKSLPVQPGKTYWLHVQNSDGLQAEASCTVPQKINTTLTARLDSSERNLEEGGRNYKLEMRWQDLPGLGDNYKIDGNLFFLANPGSSDTTFRSLEFESEPLFEDTDEDGRLWAERSLTITDFAQLKNTNALLRINAFLLTTDAAYLKYHRSLRQYQLNNSFTSPGKLYTNVQGGFGVFAAYRLYEVKILF</sequence>
<accession>A0ABW0E917</accession>
<proteinExistence type="predicted"/>
<dbReference type="EMBL" id="JBHSKT010000005">
    <property type="protein sequence ID" value="MFC5270878.1"/>
    <property type="molecule type" value="Genomic_DNA"/>
</dbReference>
<keyword evidence="2" id="KW-1185">Reference proteome</keyword>
<dbReference type="Proteomes" id="UP001596161">
    <property type="component" value="Unassembled WGS sequence"/>
</dbReference>
<dbReference type="PROSITE" id="PS51257">
    <property type="entry name" value="PROKAR_LIPOPROTEIN"/>
    <property type="match status" value="1"/>
</dbReference>
<reference evidence="2" key="1">
    <citation type="journal article" date="2019" name="Int. J. Syst. Evol. Microbiol.">
        <title>The Global Catalogue of Microorganisms (GCM) 10K type strain sequencing project: providing services to taxonomists for standard genome sequencing and annotation.</title>
        <authorList>
            <consortium name="The Broad Institute Genomics Platform"/>
            <consortium name="The Broad Institute Genome Sequencing Center for Infectious Disease"/>
            <person name="Wu L."/>
            <person name="Ma J."/>
        </authorList>
    </citation>
    <scope>NUCLEOTIDE SEQUENCE [LARGE SCALE GENOMIC DNA]</scope>
    <source>
        <strain evidence="2">KACC 12602</strain>
    </source>
</reference>
<evidence type="ECO:0000313" key="2">
    <source>
        <dbReference type="Proteomes" id="UP001596161"/>
    </source>
</evidence>
<organism evidence="1 2">
    <name type="scientific">Adhaeribacter terreus</name>
    <dbReference type="NCBI Taxonomy" id="529703"/>
    <lineage>
        <taxon>Bacteria</taxon>
        <taxon>Pseudomonadati</taxon>
        <taxon>Bacteroidota</taxon>
        <taxon>Cytophagia</taxon>
        <taxon>Cytophagales</taxon>
        <taxon>Hymenobacteraceae</taxon>
        <taxon>Adhaeribacter</taxon>
    </lineage>
</organism>